<dbReference type="OrthoDB" id="9791970at2"/>
<comment type="subunit">
    <text evidence="11">NDH-1 is composed of 14 different subunits. Subunits NuoA, H, J, K, L, M, N constitute the membrane sector of the complex.</text>
</comment>
<keyword evidence="6 11" id="KW-0874">Quinone</keyword>
<protein>
    <recommendedName>
        <fullName evidence="11">NADH-quinone oxidoreductase subunit A</fullName>
        <ecNumber evidence="11">7.1.1.-</ecNumber>
    </recommendedName>
    <alternativeName>
        <fullName evidence="11">NADH dehydrogenase I subunit A</fullName>
    </alternativeName>
    <alternativeName>
        <fullName evidence="11">NDH-1 subunit A</fullName>
    </alternativeName>
    <alternativeName>
        <fullName evidence="11">NUO1</fullName>
    </alternativeName>
</protein>
<dbReference type="Proteomes" id="UP000238164">
    <property type="component" value="Chromosome 1"/>
</dbReference>
<evidence type="ECO:0000256" key="10">
    <source>
        <dbReference type="ARBA" id="ARBA00023136"/>
    </source>
</evidence>
<dbReference type="InterPro" id="IPR023043">
    <property type="entry name" value="NAD(P)H_OxRDtase_bac/plastid"/>
</dbReference>
<comment type="similarity">
    <text evidence="2 11 12">Belongs to the complex I subunit 3 family.</text>
</comment>
<organism evidence="13 14">
    <name type="scientific">Micropruina glycogenica</name>
    <dbReference type="NCBI Taxonomy" id="75385"/>
    <lineage>
        <taxon>Bacteria</taxon>
        <taxon>Bacillati</taxon>
        <taxon>Actinomycetota</taxon>
        <taxon>Actinomycetes</taxon>
        <taxon>Propionibacteriales</taxon>
        <taxon>Nocardioidaceae</taxon>
        <taxon>Micropruina</taxon>
    </lineage>
</organism>
<dbReference type="EC" id="7.1.1.-" evidence="11"/>
<name>A0A2N9JB52_9ACTN</name>
<keyword evidence="14" id="KW-1185">Reference proteome</keyword>
<dbReference type="NCBIfam" id="NF005922">
    <property type="entry name" value="PRK07928.1"/>
    <property type="match status" value="1"/>
</dbReference>
<evidence type="ECO:0000313" key="14">
    <source>
        <dbReference type="Proteomes" id="UP000238164"/>
    </source>
</evidence>
<dbReference type="GO" id="GO:0030964">
    <property type="term" value="C:NADH dehydrogenase complex"/>
    <property type="evidence" value="ECO:0007669"/>
    <property type="project" value="TreeGrafter"/>
</dbReference>
<dbReference type="GO" id="GO:0008137">
    <property type="term" value="F:NADH dehydrogenase (ubiquinone) activity"/>
    <property type="evidence" value="ECO:0007669"/>
    <property type="project" value="InterPro"/>
</dbReference>
<evidence type="ECO:0000256" key="8">
    <source>
        <dbReference type="ARBA" id="ARBA00022989"/>
    </source>
</evidence>
<evidence type="ECO:0000256" key="9">
    <source>
        <dbReference type="ARBA" id="ARBA00023027"/>
    </source>
</evidence>
<evidence type="ECO:0000256" key="2">
    <source>
        <dbReference type="ARBA" id="ARBA00008472"/>
    </source>
</evidence>
<dbReference type="AlphaFoldDB" id="A0A2N9JB52"/>
<reference evidence="13 14" key="1">
    <citation type="submission" date="2018-02" db="EMBL/GenBank/DDBJ databases">
        <authorList>
            <person name="Cohen D.B."/>
            <person name="Kent A.D."/>
        </authorList>
    </citation>
    <scope>NUCLEOTIDE SEQUENCE [LARGE SCALE GENOMIC DNA]</scope>
    <source>
        <strain evidence="13">1</strain>
    </source>
</reference>
<dbReference type="FunFam" id="1.20.58.1610:FF:000002">
    <property type="entry name" value="NADH-quinone oxidoreductase subunit A"/>
    <property type="match status" value="1"/>
</dbReference>
<dbReference type="GO" id="GO:0005886">
    <property type="term" value="C:plasma membrane"/>
    <property type="evidence" value="ECO:0007669"/>
    <property type="project" value="UniProtKB-SubCell"/>
</dbReference>
<evidence type="ECO:0000256" key="5">
    <source>
        <dbReference type="ARBA" id="ARBA00022692"/>
    </source>
</evidence>
<evidence type="ECO:0000256" key="1">
    <source>
        <dbReference type="ARBA" id="ARBA00004141"/>
    </source>
</evidence>
<keyword evidence="7 11" id="KW-1278">Translocase</keyword>
<keyword evidence="5 11" id="KW-0812">Transmembrane</keyword>
<dbReference type="PANTHER" id="PTHR11058">
    <property type="entry name" value="NADH-UBIQUINONE OXIDOREDUCTASE CHAIN 3"/>
    <property type="match status" value="1"/>
</dbReference>
<evidence type="ECO:0000256" key="11">
    <source>
        <dbReference type="HAMAP-Rule" id="MF_01394"/>
    </source>
</evidence>
<evidence type="ECO:0000256" key="3">
    <source>
        <dbReference type="ARBA" id="ARBA00022448"/>
    </source>
</evidence>
<dbReference type="InterPro" id="IPR000440">
    <property type="entry name" value="NADH_UbQ/plastoQ_OxRdtase_su3"/>
</dbReference>
<feature type="transmembrane region" description="Helical" evidence="11">
    <location>
        <begin position="6"/>
        <end position="28"/>
    </location>
</feature>
<dbReference type="KEGG" id="mgg:MPLG2_0341"/>
<keyword evidence="3 11" id="KW-0813">Transport</keyword>
<comment type="catalytic activity">
    <reaction evidence="11 12">
        <text>a quinone + NADH + 5 H(+)(in) = a quinol + NAD(+) + 4 H(+)(out)</text>
        <dbReference type="Rhea" id="RHEA:57888"/>
        <dbReference type="ChEBI" id="CHEBI:15378"/>
        <dbReference type="ChEBI" id="CHEBI:24646"/>
        <dbReference type="ChEBI" id="CHEBI:57540"/>
        <dbReference type="ChEBI" id="CHEBI:57945"/>
        <dbReference type="ChEBI" id="CHEBI:132124"/>
    </reaction>
</comment>
<comment type="function">
    <text evidence="11">NDH-1 shuttles electrons from NADH, via FMN and iron-sulfur (Fe-S) centers, to quinones in the respiratory chain. The immediate electron acceptor for the enzyme in this species is believed to be a menaquinone. Couples the redox reaction to proton translocation (for every two electrons transferred, four hydrogen ions are translocated across the cytoplasmic membrane), and thus conserves the redox energy in a proton gradient.</text>
</comment>
<evidence type="ECO:0000313" key="13">
    <source>
        <dbReference type="EMBL" id="SPD85377.1"/>
    </source>
</evidence>
<dbReference type="GO" id="GO:0048038">
    <property type="term" value="F:quinone binding"/>
    <property type="evidence" value="ECO:0007669"/>
    <property type="project" value="UniProtKB-KW"/>
</dbReference>
<dbReference type="Gene3D" id="1.20.58.1610">
    <property type="entry name" value="NADH:ubiquinone/plastoquinone oxidoreductase, chain 3"/>
    <property type="match status" value="1"/>
</dbReference>
<feature type="transmembrane region" description="Helical" evidence="11">
    <location>
        <begin position="88"/>
        <end position="109"/>
    </location>
</feature>
<proteinExistence type="inferred from homology"/>
<keyword evidence="13" id="KW-0560">Oxidoreductase</keyword>
<gene>
    <name evidence="11 13" type="primary">nuoA</name>
    <name evidence="13" type="ORF">MPLG2_0341</name>
</gene>
<dbReference type="GO" id="GO:0050136">
    <property type="term" value="F:NADH dehydrogenase (quinone) (non-electrogenic) activity"/>
    <property type="evidence" value="ECO:0007669"/>
    <property type="project" value="UniProtKB-UniRule"/>
</dbReference>
<feature type="transmembrane region" description="Helical" evidence="11">
    <location>
        <begin position="61"/>
        <end position="82"/>
    </location>
</feature>
<dbReference type="PANTHER" id="PTHR11058:SF22">
    <property type="entry name" value="NADH-QUINONE OXIDOREDUCTASE SUBUNIT A"/>
    <property type="match status" value="1"/>
</dbReference>
<evidence type="ECO:0000256" key="4">
    <source>
        <dbReference type="ARBA" id="ARBA00022475"/>
    </source>
</evidence>
<dbReference type="InterPro" id="IPR038430">
    <property type="entry name" value="NDAH_ubi_oxred_su3_sf"/>
</dbReference>
<evidence type="ECO:0000256" key="6">
    <source>
        <dbReference type="ARBA" id="ARBA00022719"/>
    </source>
</evidence>
<dbReference type="RefSeq" id="WP_105184628.1">
    <property type="nucleotide sequence ID" value="NZ_BAAAGO010000024.1"/>
</dbReference>
<evidence type="ECO:0000256" key="7">
    <source>
        <dbReference type="ARBA" id="ARBA00022967"/>
    </source>
</evidence>
<dbReference type="EMBL" id="LT985188">
    <property type="protein sequence ID" value="SPD85377.1"/>
    <property type="molecule type" value="Genomic_DNA"/>
</dbReference>
<comment type="subcellular location">
    <subcellularLocation>
        <location evidence="11 12">Cell membrane</location>
        <topology evidence="11 12">Multi-pass membrane protein</topology>
    </subcellularLocation>
    <subcellularLocation>
        <location evidence="1">Membrane</location>
        <topology evidence="1">Multi-pass membrane protein</topology>
    </subcellularLocation>
</comment>
<dbReference type="Pfam" id="PF00507">
    <property type="entry name" value="Oxidored_q4"/>
    <property type="match status" value="1"/>
</dbReference>
<dbReference type="HAMAP" id="MF_01394">
    <property type="entry name" value="NDH1_NuoA"/>
    <property type="match status" value="1"/>
</dbReference>
<keyword evidence="10 11" id="KW-0472">Membrane</keyword>
<keyword evidence="8 11" id="KW-1133">Transmembrane helix</keyword>
<keyword evidence="9 11" id="KW-0520">NAD</keyword>
<keyword evidence="4 11" id="KW-1003">Cell membrane</keyword>
<accession>A0A2N9JB52</accession>
<sequence>MSPYIPILGIMALAGGFLVLSVVLSLTVGPRRYNRVKYDTYECGIDPTPAAAGGGRFPVKYYITAMMFLVFDVEVAFLYPWAVTFDALGVFGFAAMMIFLIVLGVAYFYEIRRGGLEWD</sequence>
<evidence type="ECO:0000256" key="12">
    <source>
        <dbReference type="RuleBase" id="RU003639"/>
    </source>
</evidence>